<dbReference type="InterPro" id="IPR001304">
    <property type="entry name" value="C-type_lectin-like"/>
</dbReference>
<dbReference type="Gene3D" id="3.10.100.10">
    <property type="entry name" value="Mannose-Binding Protein A, subunit A"/>
    <property type="match status" value="1"/>
</dbReference>
<keyword evidence="4" id="KW-1185">Reference proteome</keyword>
<name>A0A673BUT8_9TELE</name>
<keyword evidence="1" id="KW-1015">Disulfide bond</keyword>
<dbReference type="PROSITE" id="PS00615">
    <property type="entry name" value="C_TYPE_LECTIN_1"/>
    <property type="match status" value="1"/>
</dbReference>
<dbReference type="Proteomes" id="UP000472271">
    <property type="component" value="Chromosome 1"/>
</dbReference>
<dbReference type="SUPFAM" id="SSF56436">
    <property type="entry name" value="C-type lectin-like"/>
    <property type="match status" value="1"/>
</dbReference>
<reference evidence="3" key="1">
    <citation type="submission" date="2019-06" db="EMBL/GenBank/DDBJ databases">
        <authorList>
            <consortium name="Wellcome Sanger Institute Data Sharing"/>
        </authorList>
    </citation>
    <scope>NUCLEOTIDE SEQUENCE [LARGE SCALE GENOMIC DNA]</scope>
</reference>
<dbReference type="InterPro" id="IPR016187">
    <property type="entry name" value="CTDL_fold"/>
</dbReference>
<dbReference type="AlphaFoldDB" id="A0A673BUT8"/>
<feature type="domain" description="C-type lectin" evidence="2">
    <location>
        <begin position="28"/>
        <end position="145"/>
    </location>
</feature>
<dbReference type="PROSITE" id="PS50041">
    <property type="entry name" value="C_TYPE_LECTIN_2"/>
    <property type="match status" value="1"/>
</dbReference>
<sequence>LKLSITVGFISLIFYPFPLCLQIIGSDGGFYCFNLIVSGERKSWEEALESCRQSHTSLTTLTSEAELLLAKTAIQQDHITDRLWIGLRFLGNRWMWMSREPLFYQAWPEASQDHQCPATGRCGALNKQGLWENWDCQDKLNFICS</sequence>
<dbReference type="InterPro" id="IPR018378">
    <property type="entry name" value="C-type_lectin_CS"/>
</dbReference>
<reference evidence="3" key="3">
    <citation type="submission" date="2025-09" db="UniProtKB">
        <authorList>
            <consortium name="Ensembl"/>
        </authorList>
    </citation>
    <scope>IDENTIFICATION</scope>
</reference>
<proteinExistence type="predicted"/>
<evidence type="ECO:0000259" key="2">
    <source>
        <dbReference type="PROSITE" id="PS50041"/>
    </source>
</evidence>
<accession>A0A673BUT8</accession>
<organism evidence="3 4">
    <name type="scientific">Sphaeramia orbicularis</name>
    <name type="common">orbiculate cardinalfish</name>
    <dbReference type="NCBI Taxonomy" id="375764"/>
    <lineage>
        <taxon>Eukaryota</taxon>
        <taxon>Metazoa</taxon>
        <taxon>Chordata</taxon>
        <taxon>Craniata</taxon>
        <taxon>Vertebrata</taxon>
        <taxon>Euteleostomi</taxon>
        <taxon>Actinopterygii</taxon>
        <taxon>Neopterygii</taxon>
        <taxon>Teleostei</taxon>
        <taxon>Neoteleostei</taxon>
        <taxon>Acanthomorphata</taxon>
        <taxon>Gobiaria</taxon>
        <taxon>Kurtiformes</taxon>
        <taxon>Apogonoidei</taxon>
        <taxon>Apogonidae</taxon>
        <taxon>Apogoninae</taxon>
        <taxon>Sphaeramia</taxon>
    </lineage>
</organism>
<protein>
    <recommendedName>
        <fullName evidence="2">C-type lectin domain-containing protein</fullName>
    </recommendedName>
</protein>
<reference evidence="3" key="2">
    <citation type="submission" date="2025-08" db="UniProtKB">
        <authorList>
            <consortium name="Ensembl"/>
        </authorList>
    </citation>
    <scope>IDENTIFICATION</scope>
</reference>
<dbReference type="Ensembl" id="ENSSORT00005045049.1">
    <property type="protein sequence ID" value="ENSSORP00005043933.1"/>
    <property type="gene ID" value="ENSSORG00005020264.1"/>
</dbReference>
<dbReference type="SMART" id="SM00034">
    <property type="entry name" value="CLECT"/>
    <property type="match status" value="1"/>
</dbReference>
<dbReference type="CDD" id="cd00037">
    <property type="entry name" value="CLECT"/>
    <property type="match status" value="1"/>
</dbReference>
<evidence type="ECO:0000313" key="3">
    <source>
        <dbReference type="Ensembl" id="ENSSORP00005043933.1"/>
    </source>
</evidence>
<dbReference type="InParanoid" id="A0A673BUT8"/>
<dbReference type="InterPro" id="IPR016186">
    <property type="entry name" value="C-type_lectin-like/link_sf"/>
</dbReference>
<dbReference type="PANTHER" id="PTHR45784">
    <property type="entry name" value="C-TYPE LECTIN DOMAIN FAMILY 20 MEMBER A-RELATED"/>
    <property type="match status" value="1"/>
</dbReference>
<dbReference type="Pfam" id="PF00059">
    <property type="entry name" value="Lectin_C"/>
    <property type="match status" value="1"/>
</dbReference>
<evidence type="ECO:0000313" key="4">
    <source>
        <dbReference type="Proteomes" id="UP000472271"/>
    </source>
</evidence>
<dbReference type="PANTHER" id="PTHR45784:SF8">
    <property type="entry name" value="C-TYPE MANNOSE RECEPTOR 2-RELATED"/>
    <property type="match status" value="1"/>
</dbReference>
<evidence type="ECO:0000256" key="1">
    <source>
        <dbReference type="ARBA" id="ARBA00023157"/>
    </source>
</evidence>